<accession>A0ABP3LEM7</accession>
<evidence type="ECO:0000313" key="2">
    <source>
        <dbReference type="EMBL" id="GAA0498211.1"/>
    </source>
</evidence>
<gene>
    <name evidence="2" type="ORF">GCM10010361_74720</name>
</gene>
<name>A0ABP3LEM7_9ACTN</name>
<dbReference type="RefSeq" id="WP_052868376.1">
    <property type="nucleotide sequence ID" value="NZ_BAAABY010000059.1"/>
</dbReference>
<comment type="caution">
    <text evidence="2">The sequence shown here is derived from an EMBL/GenBank/DDBJ whole genome shotgun (WGS) entry which is preliminary data.</text>
</comment>
<evidence type="ECO:0000256" key="1">
    <source>
        <dbReference type="SAM" id="Phobius"/>
    </source>
</evidence>
<evidence type="ECO:0000313" key="3">
    <source>
        <dbReference type="Proteomes" id="UP001500909"/>
    </source>
</evidence>
<keyword evidence="3" id="KW-1185">Reference proteome</keyword>
<proteinExistence type="predicted"/>
<keyword evidence="1" id="KW-0472">Membrane</keyword>
<reference evidence="3" key="1">
    <citation type="journal article" date="2019" name="Int. J. Syst. Evol. Microbiol.">
        <title>The Global Catalogue of Microorganisms (GCM) 10K type strain sequencing project: providing services to taxonomists for standard genome sequencing and annotation.</title>
        <authorList>
            <consortium name="The Broad Institute Genomics Platform"/>
            <consortium name="The Broad Institute Genome Sequencing Center for Infectious Disease"/>
            <person name="Wu L."/>
            <person name="Ma J."/>
        </authorList>
    </citation>
    <scope>NUCLEOTIDE SEQUENCE [LARGE SCALE GENOMIC DNA]</scope>
    <source>
        <strain evidence="3">JCM 4805</strain>
    </source>
</reference>
<organism evidence="2 3">
    <name type="scientific">Streptomyces olivaceiscleroticus</name>
    <dbReference type="NCBI Taxonomy" id="68245"/>
    <lineage>
        <taxon>Bacteria</taxon>
        <taxon>Bacillati</taxon>
        <taxon>Actinomycetota</taxon>
        <taxon>Actinomycetes</taxon>
        <taxon>Kitasatosporales</taxon>
        <taxon>Streptomycetaceae</taxon>
        <taxon>Streptomyces</taxon>
    </lineage>
</organism>
<dbReference type="EMBL" id="BAAABY010000059">
    <property type="protein sequence ID" value="GAA0498211.1"/>
    <property type="molecule type" value="Genomic_DNA"/>
</dbReference>
<feature type="transmembrane region" description="Helical" evidence="1">
    <location>
        <begin position="50"/>
        <end position="66"/>
    </location>
</feature>
<keyword evidence="1" id="KW-1133">Transmembrane helix</keyword>
<sequence>MSTTDQRRSRRLQRALRWLYDYLDVLLPIVLAFSVGLIDFTSDLVPEDARFGFTMAVLGIMAIASFKDRSAHGKTVEDAVTRSVHPLEEQVERTARSLEDNALIRTVRPDEMYDVHRRARQDTTQWQFKGGTGSHIRPVTLPELVQAARERRSRLTVHIEIIDPGSTESCQEYSRFRQSFSPPGSGSPWTLDRTRKGSYATVLAAFWHLNRLPTLDISVHTTTRVSALRYDLSDRYLILTQDDPTRENFLIERESLLYKYFEIELHQSRNHAPRIDFSGATELSDYPTADEARTFFDAVGKPLPSYSDSEVSEIIELALNGVDPYRR</sequence>
<dbReference type="Proteomes" id="UP001500909">
    <property type="component" value="Unassembled WGS sequence"/>
</dbReference>
<protein>
    <submittedName>
        <fullName evidence="2">Uncharacterized protein</fullName>
    </submittedName>
</protein>
<keyword evidence="1" id="KW-0812">Transmembrane</keyword>
<feature type="transmembrane region" description="Helical" evidence="1">
    <location>
        <begin position="20"/>
        <end position="38"/>
    </location>
</feature>